<keyword evidence="10" id="KW-0732">Signal</keyword>
<evidence type="ECO:0000256" key="6">
    <source>
        <dbReference type="ARBA" id="ARBA00022989"/>
    </source>
</evidence>
<keyword evidence="7" id="KW-0472">Membrane</keyword>
<dbReference type="InterPro" id="IPR001841">
    <property type="entry name" value="Znf_RING"/>
</dbReference>
<accession>A0A2T7EVB0</accession>
<feature type="signal peptide" evidence="10">
    <location>
        <begin position="1"/>
        <end position="17"/>
    </location>
</feature>
<evidence type="ECO:0000256" key="3">
    <source>
        <dbReference type="ARBA" id="ARBA00022723"/>
    </source>
</evidence>
<sequence>MLAVGTVLGAITGGLIGLATETGVLRGTGVGGITGALVSMEVVESYLDIWRSGEPAIWSVVYVLDVIWSLLTGRLVREKVDPAVLSAVESQMSAVEAPVGQGDGADIFGAGGTSGMPRAAIHALPVVSFAERGNVDAAGELIACSVCLQEFEAGESARSLPVCRHTFHLPCIDGWLLRHASCPLCRRAV</sequence>
<comment type="subcellular location">
    <subcellularLocation>
        <location evidence="1">Membrane</location>
        <topology evidence="1">Multi-pass membrane protein</topology>
    </subcellularLocation>
</comment>
<dbReference type="GO" id="GO:0016020">
    <property type="term" value="C:membrane"/>
    <property type="evidence" value="ECO:0007669"/>
    <property type="project" value="UniProtKB-SubCell"/>
</dbReference>
<name>A0A2T7EVB0_9POAL</name>
<organism evidence="12 13">
    <name type="scientific">Panicum hallii var. hallii</name>
    <dbReference type="NCBI Taxonomy" id="1504633"/>
    <lineage>
        <taxon>Eukaryota</taxon>
        <taxon>Viridiplantae</taxon>
        <taxon>Streptophyta</taxon>
        <taxon>Embryophyta</taxon>
        <taxon>Tracheophyta</taxon>
        <taxon>Spermatophyta</taxon>
        <taxon>Magnoliopsida</taxon>
        <taxon>Liliopsida</taxon>
        <taxon>Poales</taxon>
        <taxon>Poaceae</taxon>
        <taxon>PACMAD clade</taxon>
        <taxon>Panicoideae</taxon>
        <taxon>Panicodae</taxon>
        <taxon>Paniceae</taxon>
        <taxon>Panicinae</taxon>
        <taxon>Panicum</taxon>
        <taxon>Panicum sect. Panicum</taxon>
    </lineage>
</organism>
<evidence type="ECO:0000256" key="9">
    <source>
        <dbReference type="PROSITE-ProRule" id="PRU00175"/>
    </source>
</evidence>
<evidence type="ECO:0000313" key="12">
    <source>
        <dbReference type="EMBL" id="PUZ71762.1"/>
    </source>
</evidence>
<keyword evidence="3" id="KW-0479">Metal-binding</keyword>
<dbReference type="PANTHER" id="PTHR46151:SF13">
    <property type="entry name" value="RING-TYPE DOMAIN-CONTAINING PROTEIN"/>
    <property type="match status" value="1"/>
</dbReference>
<keyword evidence="13" id="KW-1185">Reference proteome</keyword>
<dbReference type="Pfam" id="PF13639">
    <property type="entry name" value="zf-RING_2"/>
    <property type="match status" value="1"/>
</dbReference>
<dbReference type="Proteomes" id="UP000244336">
    <property type="component" value="Chromosome 2"/>
</dbReference>
<reference evidence="12 13" key="1">
    <citation type="submission" date="2018-04" db="EMBL/GenBank/DDBJ databases">
        <title>WGS assembly of Panicum hallii var. hallii HAL2.</title>
        <authorList>
            <person name="Lovell J."/>
            <person name="Jenkins J."/>
            <person name="Lowry D."/>
            <person name="Mamidi S."/>
            <person name="Sreedasyam A."/>
            <person name="Weng X."/>
            <person name="Barry K."/>
            <person name="Bonette J."/>
            <person name="Campitelli B."/>
            <person name="Daum C."/>
            <person name="Gordon S."/>
            <person name="Gould B."/>
            <person name="Lipzen A."/>
            <person name="MacQueen A."/>
            <person name="Palacio-Mejia J."/>
            <person name="Plott C."/>
            <person name="Shakirov E."/>
            <person name="Shu S."/>
            <person name="Yoshinaga Y."/>
            <person name="Zane M."/>
            <person name="Rokhsar D."/>
            <person name="Grimwood J."/>
            <person name="Schmutz J."/>
            <person name="Juenger T."/>
        </authorList>
    </citation>
    <scope>NUCLEOTIDE SEQUENCE [LARGE SCALE GENOMIC DNA]</scope>
    <source>
        <strain evidence="13">cv. HAL2</strain>
    </source>
</reference>
<keyword evidence="5" id="KW-0862">Zinc</keyword>
<dbReference type="InterPro" id="IPR013083">
    <property type="entry name" value="Znf_RING/FYVE/PHD"/>
</dbReference>
<keyword evidence="4 9" id="KW-0863">Zinc-finger</keyword>
<evidence type="ECO:0000256" key="8">
    <source>
        <dbReference type="ARBA" id="ARBA00061072"/>
    </source>
</evidence>
<dbReference type="PANTHER" id="PTHR46151">
    <property type="entry name" value="NEP1-INTERACTING PROTEIN-LIKE 2"/>
    <property type="match status" value="1"/>
</dbReference>
<feature type="domain" description="RING-type" evidence="11">
    <location>
        <begin position="144"/>
        <end position="186"/>
    </location>
</feature>
<dbReference type="CDD" id="cd16461">
    <property type="entry name" value="RING-H2_EL5-like"/>
    <property type="match status" value="1"/>
</dbReference>
<dbReference type="Gene3D" id="3.30.40.10">
    <property type="entry name" value="Zinc/RING finger domain, C3HC4 (zinc finger)"/>
    <property type="match status" value="1"/>
</dbReference>
<dbReference type="PROSITE" id="PS50089">
    <property type="entry name" value="ZF_RING_2"/>
    <property type="match status" value="1"/>
</dbReference>
<dbReference type="SUPFAM" id="SSF57850">
    <property type="entry name" value="RING/U-box"/>
    <property type="match status" value="1"/>
</dbReference>
<evidence type="ECO:0000256" key="5">
    <source>
        <dbReference type="ARBA" id="ARBA00022833"/>
    </source>
</evidence>
<dbReference type="SMART" id="SM00184">
    <property type="entry name" value="RING"/>
    <property type="match status" value="1"/>
</dbReference>
<evidence type="ECO:0000313" key="13">
    <source>
        <dbReference type="Proteomes" id="UP000244336"/>
    </source>
</evidence>
<proteinExistence type="inferred from homology"/>
<keyword evidence="2" id="KW-0812">Transmembrane</keyword>
<evidence type="ECO:0000259" key="11">
    <source>
        <dbReference type="PROSITE" id="PS50089"/>
    </source>
</evidence>
<dbReference type="AlphaFoldDB" id="A0A2T7EVB0"/>
<dbReference type="OrthoDB" id="8062037at2759"/>
<keyword evidence="6" id="KW-1133">Transmembrane helix</keyword>
<evidence type="ECO:0000256" key="7">
    <source>
        <dbReference type="ARBA" id="ARBA00023136"/>
    </source>
</evidence>
<evidence type="ECO:0000256" key="10">
    <source>
        <dbReference type="SAM" id="SignalP"/>
    </source>
</evidence>
<dbReference type="GO" id="GO:0008270">
    <property type="term" value="F:zinc ion binding"/>
    <property type="evidence" value="ECO:0007669"/>
    <property type="project" value="UniProtKB-KW"/>
</dbReference>
<dbReference type="Gramene" id="PUZ71762">
    <property type="protein sequence ID" value="PUZ71762"/>
    <property type="gene ID" value="GQ55_2G340300"/>
</dbReference>
<dbReference type="EMBL" id="CM009750">
    <property type="protein sequence ID" value="PUZ71762.1"/>
    <property type="molecule type" value="Genomic_DNA"/>
</dbReference>
<protein>
    <recommendedName>
        <fullName evidence="11">RING-type domain-containing protein</fullName>
    </recommendedName>
</protein>
<feature type="chain" id="PRO_5015711322" description="RING-type domain-containing protein" evidence="10">
    <location>
        <begin position="18"/>
        <end position="189"/>
    </location>
</feature>
<evidence type="ECO:0000256" key="2">
    <source>
        <dbReference type="ARBA" id="ARBA00022692"/>
    </source>
</evidence>
<gene>
    <name evidence="12" type="ORF">GQ55_2G340300</name>
</gene>
<dbReference type="FunFam" id="3.30.40.10:FF:000505">
    <property type="entry name" value="NEP1-interacting protein-like 1"/>
    <property type="match status" value="1"/>
</dbReference>
<evidence type="ECO:0000256" key="4">
    <source>
        <dbReference type="ARBA" id="ARBA00022771"/>
    </source>
</evidence>
<evidence type="ECO:0000256" key="1">
    <source>
        <dbReference type="ARBA" id="ARBA00004141"/>
    </source>
</evidence>
<comment type="similarity">
    <text evidence="8">Belongs to the RING-type zinc finger family. NIP subfamily.</text>
</comment>